<evidence type="ECO:0000256" key="8">
    <source>
        <dbReference type="PIRNR" id="PIRNR005894"/>
    </source>
</evidence>
<dbReference type="PANTHER" id="PTHR10293">
    <property type="entry name" value="GLUTAREDOXIN FAMILY MEMBER"/>
    <property type="match status" value="1"/>
</dbReference>
<evidence type="ECO:0000256" key="4">
    <source>
        <dbReference type="ARBA" id="ARBA00022723"/>
    </source>
</evidence>
<feature type="binding site" evidence="9">
    <location>
        <begin position="84"/>
        <end position="85"/>
    </location>
    <ligand>
        <name>glutathione</name>
        <dbReference type="ChEBI" id="CHEBI:57925"/>
    </ligand>
</feature>
<keyword evidence="13" id="KW-1185">Reference proteome</keyword>
<comment type="similarity">
    <text evidence="2 8">Belongs to the glutaredoxin family. Monothiol subfamily.</text>
</comment>
<evidence type="ECO:0000313" key="13">
    <source>
        <dbReference type="Proteomes" id="UP000006811"/>
    </source>
</evidence>
<dbReference type="GO" id="GO:0015036">
    <property type="term" value="F:disulfide oxidoreductase activity"/>
    <property type="evidence" value="ECO:0007669"/>
    <property type="project" value="InterPro"/>
</dbReference>
<feature type="domain" description="Glutaredoxin" evidence="11">
    <location>
        <begin position="17"/>
        <end position="81"/>
    </location>
</feature>
<keyword evidence="4 10" id="KW-0479">Metal-binding</keyword>
<evidence type="ECO:0000256" key="6">
    <source>
        <dbReference type="ARBA" id="ARBA00023014"/>
    </source>
</evidence>
<dbReference type="InterPro" id="IPR036249">
    <property type="entry name" value="Thioredoxin-like_sf"/>
</dbReference>
<dbReference type="HOGENOM" id="CLU_026126_2_1_6"/>
<dbReference type="AlphaFoldDB" id="F7WZ60"/>
<evidence type="ECO:0000256" key="5">
    <source>
        <dbReference type="ARBA" id="ARBA00023004"/>
    </source>
</evidence>
<organism evidence="12 13">
    <name type="scientific">Buchnera aphidicola</name>
    <name type="common">Cinara tujafilina</name>
    <dbReference type="NCBI Taxonomy" id="261317"/>
    <lineage>
        <taxon>Bacteria</taxon>
        <taxon>Pseudomonadati</taxon>
        <taxon>Pseudomonadota</taxon>
        <taxon>Gammaproteobacteria</taxon>
        <taxon>Enterobacterales</taxon>
        <taxon>Erwiniaceae</taxon>
        <taxon>Buchnera</taxon>
    </lineage>
</organism>
<dbReference type="SUPFAM" id="SSF52833">
    <property type="entry name" value="Thioredoxin-like"/>
    <property type="match status" value="1"/>
</dbReference>
<dbReference type="GO" id="GO:0051537">
    <property type="term" value="F:2 iron, 2 sulfur cluster binding"/>
    <property type="evidence" value="ECO:0007669"/>
    <property type="project" value="UniProtKB-KW"/>
</dbReference>
<reference evidence="12 13" key="1">
    <citation type="journal article" date="2011" name="Appl. Environ. Microbiol.">
        <title>The genome of Buchnera aphidicola from the aphid Cinara tujafilina provides new clues about the evolutionary history of metabolic losses in bacterial endosymbionts.</title>
        <authorList>
            <person name="Lamelas A."/>
            <person name="Gosalbes M.J."/>
            <person name="Moya A."/>
            <person name="Latorre A."/>
        </authorList>
    </citation>
    <scope>NUCLEOTIDE SEQUENCE [LARGE SCALE GENOMIC DNA]</scope>
    <source>
        <strain evidence="13">Cinara tujafilina</strain>
    </source>
</reference>
<dbReference type="eggNOG" id="COG0278">
    <property type="taxonomic scope" value="Bacteria"/>
</dbReference>
<protein>
    <recommendedName>
        <fullName evidence="8">Glutaredoxin</fullName>
    </recommendedName>
</protein>
<dbReference type="PIRSF" id="PIRSF005894">
    <property type="entry name" value="Monothiol_GRX"/>
    <property type="match status" value="1"/>
</dbReference>
<feature type="binding site" evidence="9">
    <location>
        <position position="22"/>
    </location>
    <ligand>
        <name>glutathione</name>
        <dbReference type="ChEBI" id="CHEBI:57925"/>
    </ligand>
</feature>
<dbReference type="KEGG" id="baj:BCTU_124"/>
<accession>F7WZ60</accession>
<proteinExistence type="inferred from homology"/>
<evidence type="ECO:0000259" key="11">
    <source>
        <dbReference type="Pfam" id="PF00462"/>
    </source>
</evidence>
<keyword evidence="6 10" id="KW-0411">Iron-sulfur</keyword>
<dbReference type="Gene3D" id="3.40.30.10">
    <property type="entry name" value="Glutaredoxin"/>
    <property type="match status" value="1"/>
</dbReference>
<keyword evidence="5 10" id="KW-0408">Iron</keyword>
<feature type="binding site" evidence="10">
    <location>
        <position position="30"/>
    </location>
    <ligand>
        <name>[2Fe-2S] cluster</name>
        <dbReference type="ChEBI" id="CHEBI:190135"/>
        <note>ligand shared between dimeric partners</note>
    </ligand>
</feature>
<dbReference type="InterPro" id="IPR004480">
    <property type="entry name" value="Monothiol_GRX-rel"/>
</dbReference>
<dbReference type="PROSITE" id="PS51354">
    <property type="entry name" value="GLUTAREDOXIN_2"/>
    <property type="match status" value="1"/>
</dbReference>
<dbReference type="Proteomes" id="UP000006811">
    <property type="component" value="Chromosome"/>
</dbReference>
<keyword evidence="3 10" id="KW-0001">2Fe-2S</keyword>
<dbReference type="STRING" id="261317.BCTU_124"/>
<evidence type="ECO:0000256" key="2">
    <source>
        <dbReference type="ARBA" id="ARBA00009630"/>
    </source>
</evidence>
<dbReference type="EMBL" id="CP001817">
    <property type="protein sequence ID" value="AEH39714.1"/>
    <property type="molecule type" value="Genomic_DNA"/>
</dbReference>
<evidence type="ECO:0000256" key="3">
    <source>
        <dbReference type="ARBA" id="ARBA00022714"/>
    </source>
</evidence>
<sequence length="122" mass="13901">MNKTIKIIEEQLKNNKIIIYMKGSPSCPSCGFSAQAINALNLCGIHYAYIDILKFPAIRKALPQYSNWPTFPQLWVNNELIGGCDIILEMLHNGDLLKLASDNKKYVNIINLFIFIILFKII</sequence>
<keyword evidence="7" id="KW-0676">Redox-active center</keyword>
<comment type="function">
    <text evidence="1">Monothiol glutaredoxin involved in the biogenesis of iron-sulfur clusters.</text>
</comment>
<dbReference type="InterPro" id="IPR002109">
    <property type="entry name" value="Glutaredoxin"/>
</dbReference>
<dbReference type="OrthoDB" id="9804115at2"/>
<feature type="binding site" evidence="9">
    <location>
        <position position="71"/>
    </location>
    <ligand>
        <name>glutathione</name>
        <dbReference type="ChEBI" id="CHEBI:57925"/>
    </ligand>
</feature>
<evidence type="ECO:0000256" key="7">
    <source>
        <dbReference type="ARBA" id="ARBA00023284"/>
    </source>
</evidence>
<dbReference type="GO" id="GO:0046872">
    <property type="term" value="F:metal ion binding"/>
    <property type="evidence" value="ECO:0007669"/>
    <property type="project" value="UniProtKB-KW"/>
</dbReference>
<dbReference type="Pfam" id="PF00462">
    <property type="entry name" value="Glutaredoxin"/>
    <property type="match status" value="1"/>
</dbReference>
<dbReference type="NCBIfam" id="TIGR00365">
    <property type="entry name" value="Grx4 family monothiol glutaredoxin"/>
    <property type="match status" value="1"/>
</dbReference>
<feature type="binding site" evidence="9">
    <location>
        <position position="59"/>
    </location>
    <ligand>
        <name>glutathione</name>
        <dbReference type="ChEBI" id="CHEBI:57925"/>
    </ligand>
</feature>
<evidence type="ECO:0000313" key="12">
    <source>
        <dbReference type="EMBL" id="AEH39714.1"/>
    </source>
</evidence>
<evidence type="ECO:0000256" key="10">
    <source>
        <dbReference type="PIRSR" id="PIRSR005894-2"/>
    </source>
</evidence>
<dbReference type="InterPro" id="IPR033658">
    <property type="entry name" value="GRX_PICOT-like"/>
</dbReference>
<gene>
    <name evidence="12" type="primary">ydhD</name>
    <name evidence="12" type="ORF">BCTU_124</name>
</gene>
<evidence type="ECO:0000256" key="1">
    <source>
        <dbReference type="ARBA" id="ARBA00002853"/>
    </source>
</evidence>
<dbReference type="CDD" id="cd03028">
    <property type="entry name" value="GRX_PICOT_like"/>
    <property type="match status" value="1"/>
</dbReference>
<dbReference type="PANTHER" id="PTHR10293:SF72">
    <property type="entry name" value="MONOTHIOL GLUTAREDOXIN-S14, CHLOROPLASTIC"/>
    <property type="match status" value="1"/>
</dbReference>
<name>F7WZ60_9GAMM</name>
<dbReference type="InterPro" id="IPR014434">
    <property type="entry name" value="Monothiol_GRX"/>
</dbReference>
<evidence type="ECO:0000256" key="9">
    <source>
        <dbReference type="PIRSR" id="PIRSR005894-1"/>
    </source>
</evidence>